<dbReference type="Pfam" id="PF02771">
    <property type="entry name" value="Acyl-CoA_dh_N"/>
    <property type="match status" value="1"/>
</dbReference>
<dbReference type="EMBL" id="RJSF01000040">
    <property type="protein sequence ID" value="RNM13879.1"/>
    <property type="molecule type" value="Genomic_DNA"/>
</dbReference>
<evidence type="ECO:0000313" key="12">
    <source>
        <dbReference type="Proteomes" id="UP000279994"/>
    </source>
</evidence>
<dbReference type="InterPro" id="IPR009100">
    <property type="entry name" value="AcylCoA_DH/oxidase_NM_dom_sf"/>
</dbReference>
<keyword evidence="12" id="KW-1185">Reference proteome</keyword>
<keyword evidence="4 7" id="KW-0274">FAD</keyword>
<dbReference type="Pfam" id="PF00441">
    <property type="entry name" value="Acyl-CoA_dh_1"/>
    <property type="match status" value="1"/>
</dbReference>
<feature type="domain" description="Acyl-CoA dehydrogenase/oxidase C-terminal" evidence="8">
    <location>
        <begin position="244"/>
        <end position="391"/>
    </location>
</feature>
<dbReference type="GO" id="GO:0000062">
    <property type="term" value="F:fatty-acyl-CoA binding"/>
    <property type="evidence" value="ECO:0007669"/>
    <property type="project" value="TreeGrafter"/>
</dbReference>
<dbReference type="GO" id="GO:0004361">
    <property type="term" value="F:glutaryl-CoA dehydrogenase activity"/>
    <property type="evidence" value="ECO:0007669"/>
    <property type="project" value="TreeGrafter"/>
</dbReference>
<dbReference type="Gene3D" id="1.20.140.10">
    <property type="entry name" value="Butyryl-CoA Dehydrogenase, subunit A, domain 3"/>
    <property type="match status" value="1"/>
</dbReference>
<evidence type="ECO:0000256" key="1">
    <source>
        <dbReference type="ARBA" id="ARBA00001974"/>
    </source>
</evidence>
<dbReference type="InterPro" id="IPR013786">
    <property type="entry name" value="AcylCoA_DH/ox_N"/>
</dbReference>
<dbReference type="GO" id="GO:0050660">
    <property type="term" value="F:flavin adenine dinucleotide binding"/>
    <property type="evidence" value="ECO:0007669"/>
    <property type="project" value="InterPro"/>
</dbReference>
<evidence type="ECO:0000259" key="9">
    <source>
        <dbReference type="Pfam" id="PF02770"/>
    </source>
</evidence>
<proteinExistence type="inferred from homology"/>
<dbReference type="SUPFAM" id="SSF47203">
    <property type="entry name" value="Acyl-CoA dehydrogenase C-terminal domain-like"/>
    <property type="match status" value="1"/>
</dbReference>
<dbReference type="InterPro" id="IPR009075">
    <property type="entry name" value="AcylCo_DH/oxidase_C"/>
</dbReference>
<evidence type="ECO:0000313" key="11">
    <source>
        <dbReference type="EMBL" id="RNM13879.1"/>
    </source>
</evidence>
<dbReference type="GO" id="GO:0046949">
    <property type="term" value="P:fatty-acyl-CoA biosynthetic process"/>
    <property type="evidence" value="ECO:0007669"/>
    <property type="project" value="TreeGrafter"/>
</dbReference>
<name>A0A3N0GN85_9ACTN</name>
<dbReference type="InterPro" id="IPR046373">
    <property type="entry name" value="Acyl-CoA_Oxase/DH_mid-dom_sf"/>
</dbReference>
<comment type="cofactor">
    <cofactor evidence="1 7">
        <name>FAD</name>
        <dbReference type="ChEBI" id="CHEBI:57692"/>
    </cofactor>
</comment>
<dbReference type="Pfam" id="PF02770">
    <property type="entry name" value="Acyl-CoA_dh_M"/>
    <property type="match status" value="1"/>
</dbReference>
<dbReference type="AlphaFoldDB" id="A0A3N0GN85"/>
<evidence type="ECO:0000256" key="7">
    <source>
        <dbReference type="RuleBase" id="RU362125"/>
    </source>
</evidence>
<dbReference type="Proteomes" id="UP000279994">
    <property type="component" value="Unassembled WGS sequence"/>
</dbReference>
<feature type="domain" description="Acyl-CoA dehydrogenase/oxidase N-terminal" evidence="10">
    <location>
        <begin position="21"/>
        <end position="132"/>
    </location>
</feature>
<dbReference type="InterPro" id="IPR052033">
    <property type="entry name" value="Glutaryl-CoA_DH_mitochondrial"/>
</dbReference>
<organism evidence="11 12">
    <name type="scientific">Nocardioides pocheonensis</name>
    <dbReference type="NCBI Taxonomy" id="661485"/>
    <lineage>
        <taxon>Bacteria</taxon>
        <taxon>Bacillati</taxon>
        <taxon>Actinomycetota</taxon>
        <taxon>Actinomycetes</taxon>
        <taxon>Propionibacteriales</taxon>
        <taxon>Nocardioidaceae</taxon>
        <taxon>Nocardioides</taxon>
    </lineage>
</organism>
<reference evidence="11 12" key="1">
    <citation type="submission" date="2018-11" db="EMBL/GenBank/DDBJ databases">
        <authorList>
            <person name="Li F."/>
        </authorList>
    </citation>
    <scope>NUCLEOTIDE SEQUENCE [LARGE SCALE GENOMIC DNA]</scope>
    <source>
        <strain evidence="11 12">Gsoil 818</strain>
    </source>
</reference>
<feature type="domain" description="Acyl-CoA oxidase/dehydrogenase middle" evidence="9">
    <location>
        <begin position="136"/>
        <end position="232"/>
    </location>
</feature>
<evidence type="ECO:0000259" key="10">
    <source>
        <dbReference type="Pfam" id="PF02771"/>
    </source>
</evidence>
<evidence type="ECO:0000256" key="5">
    <source>
        <dbReference type="ARBA" id="ARBA00022946"/>
    </source>
</evidence>
<dbReference type="InterPro" id="IPR006091">
    <property type="entry name" value="Acyl-CoA_Oxase/DH_mid-dom"/>
</dbReference>
<comment type="similarity">
    <text evidence="2 7">Belongs to the acyl-CoA dehydrogenase family.</text>
</comment>
<dbReference type="InterPro" id="IPR036250">
    <property type="entry name" value="AcylCo_DH-like_C"/>
</dbReference>
<evidence type="ECO:0000256" key="4">
    <source>
        <dbReference type="ARBA" id="ARBA00022827"/>
    </source>
</evidence>
<evidence type="ECO:0000256" key="6">
    <source>
        <dbReference type="ARBA" id="ARBA00023002"/>
    </source>
</evidence>
<evidence type="ECO:0000256" key="3">
    <source>
        <dbReference type="ARBA" id="ARBA00022630"/>
    </source>
</evidence>
<sequence length="398" mass="42818">MTSSAPASPLGLFDIDDLIDPEDRAIRDTVRRYVDDRLRPEIAGWYEAGTVPARELSAELGRLGVLGMHLEGYGCAGTSATAYGLACMELEAGDSGLRSLVSVQGSLAMFAIWRYGSEEQKQEWLPRMARGEALGCFGLTEPDFGSDPGGMRTRARQEPSGDWVLNGTKMWITNGSVADVAVVWARADDDTDRGTVRGFVVPTDTPGFTAPEIKRKLSLRASVTSELVLEDVRLPASAVLPEARGLSGPLSCLTEARFGIVFGSLGAARDCLESTLAYARERQIFDKPLAAFQLSQAKLADMTLELGKGMLLALHLAGLKEAGTLRNEQVSLGKLNNTREAIAIARQCRTLLGAAGITLEYPALRHANNLESVLTYEGTSEVHQLVIGQALTGESAFR</sequence>
<evidence type="ECO:0000259" key="8">
    <source>
        <dbReference type="Pfam" id="PF00441"/>
    </source>
</evidence>
<dbReference type="Gene3D" id="1.10.540.10">
    <property type="entry name" value="Acyl-CoA dehydrogenase/oxidase, N-terminal domain"/>
    <property type="match status" value="1"/>
</dbReference>
<keyword evidence="5" id="KW-0809">Transit peptide</keyword>
<keyword evidence="6 7" id="KW-0560">Oxidoreductase</keyword>
<dbReference type="GO" id="GO:0033539">
    <property type="term" value="P:fatty acid beta-oxidation using acyl-CoA dehydrogenase"/>
    <property type="evidence" value="ECO:0007669"/>
    <property type="project" value="TreeGrafter"/>
</dbReference>
<comment type="caution">
    <text evidence="11">The sequence shown here is derived from an EMBL/GenBank/DDBJ whole genome shotgun (WGS) entry which is preliminary data.</text>
</comment>
<evidence type="ECO:0000256" key="2">
    <source>
        <dbReference type="ARBA" id="ARBA00009347"/>
    </source>
</evidence>
<keyword evidence="3 7" id="KW-0285">Flavoprotein</keyword>
<dbReference type="InterPro" id="IPR037069">
    <property type="entry name" value="AcylCoA_DH/ox_N_sf"/>
</dbReference>
<dbReference type="SUPFAM" id="SSF56645">
    <property type="entry name" value="Acyl-CoA dehydrogenase NM domain-like"/>
    <property type="match status" value="1"/>
</dbReference>
<dbReference type="OrthoDB" id="142556at2"/>
<dbReference type="PANTHER" id="PTHR42807">
    <property type="entry name" value="GLUTARYL-COA DEHYDROGENASE, MITOCHONDRIAL"/>
    <property type="match status" value="1"/>
</dbReference>
<protein>
    <submittedName>
        <fullName evidence="11">Acyl-CoA dehydrogenase</fullName>
    </submittedName>
</protein>
<gene>
    <name evidence="11" type="ORF">EFL26_13050</name>
</gene>
<dbReference type="Gene3D" id="2.40.110.10">
    <property type="entry name" value="Butyryl-CoA Dehydrogenase, subunit A, domain 2"/>
    <property type="match status" value="1"/>
</dbReference>
<dbReference type="RefSeq" id="WP_123223285.1">
    <property type="nucleotide sequence ID" value="NZ_RJSF01000040.1"/>
</dbReference>
<accession>A0A3N0GN85</accession>
<dbReference type="PANTHER" id="PTHR42807:SF1">
    <property type="entry name" value="GLUTARYL-COA DEHYDROGENASE, MITOCHONDRIAL"/>
    <property type="match status" value="1"/>
</dbReference>